<dbReference type="GO" id="GO:0103043">
    <property type="term" value="F:phosphoribosyl 1,2-cyclic phosphate phosphodiesterase activity"/>
    <property type="evidence" value="ECO:0007669"/>
    <property type="project" value="UniProtKB-EC"/>
</dbReference>
<protein>
    <submittedName>
        <fullName evidence="2">Phosphonate metabolism protein PhnP</fullName>
        <ecNumber evidence="2">3.1.4.55</ecNumber>
    </submittedName>
</protein>
<sequence>MSNSPTFSLTFTGTGGVHAAPLFGCQCPACRRARTAKKYRRGPCSALIACEGELTLLDAGLSDLSQRFQPDELRRILLTHYHMDHVHGLFPLRWGKGEAIQVFSPPDPMGCDDLYKHPGILDFRFLEQPFKAYRMGRMEVTPVELNHSRLTYGYLIAWRDIRVAYLTDTKGLPENTCHYLCGQKINCLIIDCTYPPGAGKNHNHINEVIELYRSLHPQRMLLTHIDHTLDEWLMLNKLPESIEVAQDNQVIYFI</sequence>
<comment type="caution">
    <text evidence="2">The sequence shown here is derived from an EMBL/GenBank/DDBJ whole genome shotgun (WGS) entry which is preliminary data.</text>
</comment>
<dbReference type="SUPFAM" id="SSF56281">
    <property type="entry name" value="Metallo-hydrolase/oxidoreductase"/>
    <property type="match status" value="1"/>
</dbReference>
<dbReference type="InterPro" id="IPR017693">
    <property type="entry name" value="Phosphonate_metab_PhnP"/>
</dbReference>
<keyword evidence="2" id="KW-0378">Hydrolase</keyword>
<dbReference type="InterPro" id="IPR035682">
    <property type="entry name" value="PhnP_MBL"/>
</dbReference>
<evidence type="ECO:0000313" key="2">
    <source>
        <dbReference type="EMBL" id="MEC5341248.1"/>
    </source>
</evidence>
<reference evidence="2 3" key="1">
    <citation type="journal article" date="2017" name="Int. J. Syst. Evol. Microbiol.">
        <title>Brenneria populi subsp. brevivirga subsp. nov. isolated from symptomatic bark of Populus x euramericana canker, and description of Brenneria populi subsp. populi subsp. nov.</title>
        <authorList>
            <person name="Zheng M.H."/>
            <person name="Piao C.G."/>
            <person name="Xue H."/>
            <person name="Guo M.W."/>
            <person name="Li Y."/>
        </authorList>
    </citation>
    <scope>NUCLEOTIDE SEQUENCE [LARGE SCALE GENOMIC DNA]</scope>
    <source>
        <strain evidence="2 3">D9-5</strain>
    </source>
</reference>
<dbReference type="Proteomes" id="UP001309705">
    <property type="component" value="Unassembled WGS sequence"/>
</dbReference>
<evidence type="ECO:0000259" key="1">
    <source>
        <dbReference type="Pfam" id="PF12706"/>
    </source>
</evidence>
<dbReference type="EMBL" id="JAYWTM010000001">
    <property type="protein sequence ID" value="MEC5341248.1"/>
    <property type="molecule type" value="Genomic_DNA"/>
</dbReference>
<dbReference type="NCBIfam" id="TIGR03307">
    <property type="entry name" value="PhnP"/>
    <property type="match status" value="1"/>
</dbReference>
<accession>A0ABU6JL00</accession>
<feature type="domain" description="Metallo-beta-lactamase" evidence="1">
    <location>
        <begin position="56"/>
        <end position="225"/>
    </location>
</feature>
<dbReference type="PANTHER" id="PTHR42663:SF6">
    <property type="entry name" value="HYDROLASE C777.06C-RELATED"/>
    <property type="match status" value="1"/>
</dbReference>
<evidence type="ECO:0000313" key="3">
    <source>
        <dbReference type="Proteomes" id="UP001309705"/>
    </source>
</evidence>
<gene>
    <name evidence="2" type="primary">phnP</name>
    <name evidence="2" type="ORF">VSX58_01305</name>
</gene>
<dbReference type="Gene3D" id="3.60.15.10">
    <property type="entry name" value="Ribonuclease Z/Hydroxyacylglutathione hydrolase-like"/>
    <property type="match status" value="1"/>
</dbReference>
<dbReference type="CDD" id="cd07736">
    <property type="entry name" value="PhnP-like_MBL-fold"/>
    <property type="match status" value="1"/>
</dbReference>
<dbReference type="InterPro" id="IPR036866">
    <property type="entry name" value="RibonucZ/Hydroxyglut_hydro"/>
</dbReference>
<proteinExistence type="predicted"/>
<name>A0ABU6JL00_9GAMM</name>
<organism evidence="2 3">
    <name type="scientific">Brenneria populi</name>
    <dbReference type="NCBI Taxonomy" id="1505588"/>
    <lineage>
        <taxon>Bacteria</taxon>
        <taxon>Pseudomonadati</taxon>
        <taxon>Pseudomonadota</taxon>
        <taxon>Gammaproteobacteria</taxon>
        <taxon>Enterobacterales</taxon>
        <taxon>Pectobacteriaceae</taxon>
        <taxon>Brenneria</taxon>
    </lineage>
</organism>
<dbReference type="EC" id="3.1.4.55" evidence="2"/>
<dbReference type="RefSeq" id="WP_327616455.1">
    <property type="nucleotide sequence ID" value="NZ_JAYWTM010000001.1"/>
</dbReference>
<dbReference type="InterPro" id="IPR001279">
    <property type="entry name" value="Metallo-B-lactamas"/>
</dbReference>
<dbReference type="PANTHER" id="PTHR42663">
    <property type="entry name" value="HYDROLASE C777.06C-RELATED-RELATED"/>
    <property type="match status" value="1"/>
</dbReference>
<dbReference type="Pfam" id="PF12706">
    <property type="entry name" value="Lactamase_B_2"/>
    <property type="match status" value="1"/>
</dbReference>
<keyword evidence="3" id="KW-1185">Reference proteome</keyword>